<dbReference type="OrthoDB" id="1927593at2"/>
<dbReference type="EMBL" id="CP035485">
    <property type="protein sequence ID" value="QDI90755.1"/>
    <property type="molecule type" value="Genomic_DNA"/>
</dbReference>
<gene>
    <name evidence="1" type="ORF">EPH95_05820</name>
</gene>
<dbReference type="AlphaFoldDB" id="A0A514LGT8"/>
<reference evidence="2" key="1">
    <citation type="submission" date="2019-01" db="EMBL/GenBank/DDBJ databases">
        <title>Genomic analysis of Salicibibacter sp. NKC3-5.</title>
        <authorList>
            <person name="Oh Y.J."/>
        </authorList>
    </citation>
    <scope>NUCLEOTIDE SEQUENCE [LARGE SCALE GENOMIC DNA]</scope>
    <source>
        <strain evidence="2">NKC3-5</strain>
    </source>
</reference>
<accession>A0A514LGT8</accession>
<proteinExistence type="predicted"/>
<evidence type="ECO:0000313" key="2">
    <source>
        <dbReference type="Proteomes" id="UP000319756"/>
    </source>
</evidence>
<dbReference type="Proteomes" id="UP000319756">
    <property type="component" value="Chromosome"/>
</dbReference>
<sequence>MDTSNVQSYVTSTFQALTDALVPSTSLTSDLNVHEYVIDGLEQYITIQQQLYTISIPLAYPTARLLNIAATQLVNVGKIKEALSGDVAFARLSREDRVRTLAALEELKVDLYVLPSPYRNDGGMVKHVVDALNRFSLFGYYSEWSAYGSTRRLPPDERKLEFFPVGWEQVGYPGVSLGYRDFRGFLLKMPRNEGEA</sequence>
<name>A0A514LGT8_9BACI</name>
<keyword evidence="2" id="KW-1185">Reference proteome</keyword>
<evidence type="ECO:0000313" key="1">
    <source>
        <dbReference type="EMBL" id="QDI90755.1"/>
    </source>
</evidence>
<dbReference type="RefSeq" id="WP_142088131.1">
    <property type="nucleotide sequence ID" value="NZ_CP035485.1"/>
</dbReference>
<dbReference type="KEGG" id="sale:EPH95_05820"/>
<organism evidence="1 2">
    <name type="scientific">Salicibibacter halophilus</name>
    <dbReference type="NCBI Taxonomy" id="2502791"/>
    <lineage>
        <taxon>Bacteria</taxon>
        <taxon>Bacillati</taxon>
        <taxon>Bacillota</taxon>
        <taxon>Bacilli</taxon>
        <taxon>Bacillales</taxon>
        <taxon>Bacillaceae</taxon>
        <taxon>Salicibibacter</taxon>
    </lineage>
</organism>
<protein>
    <submittedName>
        <fullName evidence="1">Uncharacterized protein</fullName>
    </submittedName>
</protein>